<name>W4FK30_APHAT</name>
<proteinExistence type="predicted"/>
<keyword evidence="1" id="KW-0175">Coiled coil</keyword>
<dbReference type="AlphaFoldDB" id="W4FK30"/>
<evidence type="ECO:0000256" key="2">
    <source>
        <dbReference type="SAM" id="MobiDB-lite"/>
    </source>
</evidence>
<sequence>MADKLAAELQLPNVSVLQLQELKWSTKERVWVQLVDKNPSSADVCERMKVMADDRKQARAVEKAEALPRDVIRKSEDSYRADFMKVVETELARIGAPSMLTWQRLVMEKDCNYQAMRILLTKIKSSQKRHRVNTLLPAIELKPPAFPPQPTDSTHPAHRHNRSSTAALRDLQPDVPSPPPSAGHPSRRPPTPDDGPSWNNNNDLIDDRSPSPASPAAALSKAKRLARDEGQTTRRHVSTTPPAHPNQHLPLDIIRPTQQQQHPRTAELKAALADNAALRRQMDDMIKLHNEAMAVDVKGGGVSTRRVRLLQAQNLQLQRQVDMLTEAVHLRQHAHHDLAQVVSSVMEILQTGQKQAEEAGAEVQDKHGDMWMMAVPRTLLAELKQVESRLHQATRKCNMELPLRYSADAVHDTVTLTDLHTHHASTGPEHVPELHHLRMDRLHALESALSTCVDDLDAVGHMLLQTRQHGDILAMTSRVTRGIRGVMEQVALFGSAVCHQPLGPGSKPTSEPRAQDILSLLPAKDKVLRMHIKRLISYEAGRTLQLKLMATEVATYQEQASKQANLMTRLVDGVRCVCQDKLSWVQQTLQPALHGLVQVYDQLKLANEEAATSQPWSHLFCETFEQHVDTLSSIEVEYQQYATTANAKLDNTIHALTVASLPTSSR</sequence>
<feature type="coiled-coil region" evidence="1">
    <location>
        <begin position="268"/>
        <end position="327"/>
    </location>
</feature>
<evidence type="ECO:0000256" key="1">
    <source>
        <dbReference type="SAM" id="Coils"/>
    </source>
</evidence>
<accession>W4FK30</accession>
<dbReference type="RefSeq" id="XP_009843441.1">
    <property type="nucleotide sequence ID" value="XM_009845139.1"/>
</dbReference>
<dbReference type="OrthoDB" id="70595at2759"/>
<feature type="compositionally biased region" description="Low complexity" evidence="2">
    <location>
        <begin position="210"/>
        <end position="220"/>
    </location>
</feature>
<reference evidence="3" key="1">
    <citation type="submission" date="2013-12" db="EMBL/GenBank/DDBJ databases">
        <title>The Genome Sequence of Aphanomyces astaci APO3.</title>
        <authorList>
            <consortium name="The Broad Institute Genomics Platform"/>
            <person name="Russ C."/>
            <person name="Tyler B."/>
            <person name="van West P."/>
            <person name="Dieguez-Uribeondo J."/>
            <person name="Young S.K."/>
            <person name="Zeng Q."/>
            <person name="Gargeya S."/>
            <person name="Fitzgerald M."/>
            <person name="Abouelleil A."/>
            <person name="Alvarado L."/>
            <person name="Chapman S.B."/>
            <person name="Gainer-Dewar J."/>
            <person name="Goldberg J."/>
            <person name="Griggs A."/>
            <person name="Gujja S."/>
            <person name="Hansen M."/>
            <person name="Howarth C."/>
            <person name="Imamovic A."/>
            <person name="Ireland A."/>
            <person name="Larimer J."/>
            <person name="McCowan C."/>
            <person name="Murphy C."/>
            <person name="Pearson M."/>
            <person name="Poon T.W."/>
            <person name="Priest M."/>
            <person name="Roberts A."/>
            <person name="Saif S."/>
            <person name="Shea T."/>
            <person name="Sykes S."/>
            <person name="Wortman J."/>
            <person name="Nusbaum C."/>
            <person name="Birren B."/>
        </authorList>
    </citation>
    <scope>NUCLEOTIDE SEQUENCE [LARGE SCALE GENOMIC DNA]</scope>
    <source>
        <strain evidence="3">APO3</strain>
    </source>
</reference>
<organism evidence="3">
    <name type="scientific">Aphanomyces astaci</name>
    <name type="common">Crayfish plague agent</name>
    <dbReference type="NCBI Taxonomy" id="112090"/>
    <lineage>
        <taxon>Eukaryota</taxon>
        <taxon>Sar</taxon>
        <taxon>Stramenopiles</taxon>
        <taxon>Oomycota</taxon>
        <taxon>Saprolegniomycetes</taxon>
        <taxon>Saprolegniales</taxon>
        <taxon>Verrucalvaceae</taxon>
        <taxon>Aphanomyces</taxon>
    </lineage>
</organism>
<dbReference type="GeneID" id="20818624"/>
<dbReference type="EMBL" id="KI913202">
    <property type="protein sequence ID" value="ETV67063.1"/>
    <property type="molecule type" value="Genomic_DNA"/>
</dbReference>
<dbReference type="VEuPathDB" id="FungiDB:H257_16628"/>
<protein>
    <submittedName>
        <fullName evidence="3">Uncharacterized protein</fullName>
    </submittedName>
</protein>
<feature type="region of interest" description="Disordered" evidence="2">
    <location>
        <begin position="139"/>
        <end position="249"/>
    </location>
</feature>
<evidence type="ECO:0000313" key="3">
    <source>
        <dbReference type="EMBL" id="ETV67063.1"/>
    </source>
</evidence>
<gene>
    <name evidence="3" type="ORF">H257_16628</name>
</gene>
<feature type="compositionally biased region" description="Pro residues" evidence="2">
    <location>
        <begin position="175"/>
        <end position="193"/>
    </location>
</feature>